<protein>
    <submittedName>
        <fullName evidence="2">Hydrolase, alpha/beta domain protein</fullName>
    </submittedName>
</protein>
<dbReference type="Proteomes" id="UP000003179">
    <property type="component" value="Unassembled WGS sequence"/>
</dbReference>
<keyword evidence="2" id="KW-0378">Hydrolase</keyword>
<dbReference type="Pfam" id="PF12146">
    <property type="entry name" value="Hydrolase_4"/>
    <property type="match status" value="1"/>
</dbReference>
<organism evidence="2 3">
    <name type="scientific">Cutibacterium modestum HL044PA1</name>
    <dbReference type="NCBI Taxonomy" id="765109"/>
    <lineage>
        <taxon>Bacteria</taxon>
        <taxon>Bacillati</taxon>
        <taxon>Actinomycetota</taxon>
        <taxon>Actinomycetes</taxon>
        <taxon>Propionibacteriales</taxon>
        <taxon>Propionibacteriaceae</taxon>
        <taxon>Cutibacterium</taxon>
        <taxon>Cutibacterium modestum</taxon>
    </lineage>
</organism>
<dbReference type="SUPFAM" id="SSF53474">
    <property type="entry name" value="alpha/beta-Hydrolases"/>
    <property type="match status" value="1"/>
</dbReference>
<dbReference type="InterPro" id="IPR022742">
    <property type="entry name" value="Hydrolase_4"/>
</dbReference>
<dbReference type="Gene3D" id="3.40.50.1820">
    <property type="entry name" value="alpha/beta hydrolase"/>
    <property type="match status" value="1"/>
</dbReference>
<proteinExistence type="predicted"/>
<dbReference type="InterPro" id="IPR029058">
    <property type="entry name" value="AB_hydrolase_fold"/>
</dbReference>
<gene>
    <name evidence="2" type="ORF">HMPREF9607_01186</name>
</gene>
<keyword evidence="3" id="KW-1185">Reference proteome</keyword>
<name>A0ABN0C693_9ACTN</name>
<evidence type="ECO:0000313" key="3">
    <source>
        <dbReference type="Proteomes" id="UP000003179"/>
    </source>
</evidence>
<evidence type="ECO:0000259" key="1">
    <source>
        <dbReference type="Pfam" id="PF12146"/>
    </source>
</evidence>
<reference evidence="2" key="1">
    <citation type="submission" date="2010-08" db="EMBL/GenBank/DDBJ databases">
        <authorList>
            <person name="Weinstock G."/>
            <person name="Sodergren E."/>
            <person name="Clifton S."/>
            <person name="Fulton L."/>
            <person name="Fulton B."/>
            <person name="Courtney L."/>
            <person name="Fronick C."/>
            <person name="Harrison M."/>
            <person name="Strong C."/>
            <person name="Farmer C."/>
            <person name="Delahaunty K."/>
            <person name="Markovic C."/>
            <person name="Hall O."/>
            <person name="Minx P."/>
            <person name="Tomlinson C."/>
            <person name="Mitreva M."/>
            <person name="Hou S."/>
            <person name="Chen J."/>
            <person name="Wollam A."/>
            <person name="Pepin K.H."/>
            <person name="Johnson M."/>
            <person name="Bhonagiri V."/>
            <person name="Zhang X."/>
            <person name="Suruliraj S."/>
            <person name="Warren W."/>
            <person name="Chinwalla A."/>
            <person name="Mardis E.R."/>
            <person name="Wilson R.K."/>
        </authorList>
    </citation>
    <scope>NUCLEOTIDE SEQUENCE [LARGE SCALE GENOMIC DNA]</scope>
    <source>
        <strain evidence="2">HL044PA1</strain>
    </source>
</reference>
<dbReference type="GO" id="GO:0016787">
    <property type="term" value="F:hydrolase activity"/>
    <property type="evidence" value="ECO:0007669"/>
    <property type="project" value="UniProtKB-KW"/>
</dbReference>
<dbReference type="InterPro" id="IPR051044">
    <property type="entry name" value="MAG_DAG_Lipase"/>
</dbReference>
<feature type="domain" description="Serine aminopeptidase S33" evidence="1">
    <location>
        <begin position="32"/>
        <end position="296"/>
    </location>
</feature>
<dbReference type="PANTHER" id="PTHR11614">
    <property type="entry name" value="PHOSPHOLIPASE-RELATED"/>
    <property type="match status" value="1"/>
</dbReference>
<accession>A0ABN0C693</accession>
<dbReference type="EMBL" id="ADZU01000019">
    <property type="protein sequence ID" value="EFS92655.1"/>
    <property type="molecule type" value="Genomic_DNA"/>
</dbReference>
<sequence length="317" mass="34732">MIGGIVALQEIAFTSHNGRDHIQAWIYEPAADPVAVVQLVHGLGEHSRRYLHMITTLLDARCIVVADDHAGHGRTAMLSGVWTDAGDDGAKVVVEDELTLQGLVREQFPDLPYLVFGHSWGSMIARAMAVDPRARLNGLALCGVAAQLKGLEHSLDREGLRAAVNADPAGRAEPVFVEQMFDGFLDRCGPNPGPTDWVATDPFIVRDHAKDKFNNFGAPMSNRFAWSFLEIYQRANSESFYRDLPPMPVLIFSGGDDPVANFGDGAQQVADELSRAGHDVEIRIYPGLRHEVHNESKSRADVEAKLVRFVTRVASAT</sequence>
<evidence type="ECO:0000313" key="2">
    <source>
        <dbReference type="EMBL" id="EFS92655.1"/>
    </source>
</evidence>
<comment type="caution">
    <text evidence="2">The sequence shown here is derived from an EMBL/GenBank/DDBJ whole genome shotgun (WGS) entry which is preliminary data.</text>
</comment>